<keyword evidence="2" id="KW-0472">Membrane</keyword>
<feature type="transmembrane region" description="Helical" evidence="2">
    <location>
        <begin position="395"/>
        <end position="414"/>
    </location>
</feature>
<feature type="transmembrane region" description="Helical" evidence="2">
    <location>
        <begin position="426"/>
        <end position="444"/>
    </location>
</feature>
<feature type="transmembrane region" description="Helical" evidence="2">
    <location>
        <begin position="560"/>
        <end position="584"/>
    </location>
</feature>
<keyword evidence="2" id="KW-0406">Ion transport</keyword>
<feature type="transmembrane region" description="Helical" evidence="2">
    <location>
        <begin position="203"/>
        <end position="224"/>
    </location>
</feature>
<keyword evidence="2" id="KW-1133">Transmembrane helix</keyword>
<feature type="transmembrane region" description="Helical" evidence="2">
    <location>
        <begin position="596"/>
        <end position="621"/>
    </location>
</feature>
<feature type="transmembrane region" description="Helical" evidence="2">
    <location>
        <begin position="244"/>
        <end position="266"/>
    </location>
</feature>
<dbReference type="GO" id="GO:0006811">
    <property type="term" value="P:monoatomic ion transport"/>
    <property type="evidence" value="ECO:0007669"/>
    <property type="project" value="UniProtKB-KW"/>
</dbReference>
<feature type="compositionally biased region" description="Basic and acidic residues" evidence="3">
    <location>
        <begin position="14"/>
        <end position="26"/>
    </location>
</feature>
<comment type="similarity">
    <text evidence="2">Belongs to the organo anion transporter (TC 2.A.60) family.</text>
</comment>
<feature type="transmembrane region" description="Helical" evidence="2">
    <location>
        <begin position="286"/>
        <end position="307"/>
    </location>
</feature>
<accession>A0A9P0AF56</accession>
<keyword evidence="2" id="KW-0813">Transport</keyword>
<evidence type="ECO:0000313" key="4">
    <source>
        <dbReference type="EMBL" id="CAH0390268.1"/>
    </source>
</evidence>
<dbReference type="Pfam" id="PF03137">
    <property type="entry name" value="OATP"/>
    <property type="match status" value="1"/>
</dbReference>
<keyword evidence="5" id="KW-1185">Reference proteome</keyword>
<name>A0A9P0AF56_BEMTA</name>
<dbReference type="EMBL" id="OU963866">
    <property type="protein sequence ID" value="CAH0390268.1"/>
    <property type="molecule type" value="Genomic_DNA"/>
</dbReference>
<keyword evidence="1" id="KW-1015">Disulfide bond</keyword>
<sequence length="698" mass="77200">MKENTENGYQNATELDKMLPNDKDPPDATQTKSTFELTEDTTCGYWCFRGPFLQKFANKTAYVILYGMLGTVYSATFAYFSGSITTMEKRFSIPSRNIGIITVGNDIVEVLLGGVLGYYAGKGHRPRFIALGTYTVVIFCYMNALPYFIYGAGEKAEALTVEFGSSQNPNYTRVLVENEASSVTCQSGKGSCREADGTIWPQIILFCAQLIAGIGGSLFGTLGFTYMDDNTKKSTTPLVLSVSYFLRTLGPALGYGISSLTMKMYINPSLTPTIGQTDPRWLGAWWIGWLILGTLLAIMGSLVSLFPKVLPKSAQRKQAALAKNPNPEKPPEEEKASFRDMLKTFRRISRTPILICNYLANICFFFGYSPFYYFLPKYMENIYNVSASNATLVTGVFGLGFSAMGLLVSGIVITKFKPKARYLAGWNVFSATFIACGLFSFSLLGCPANEIKESDITTSGDLDVYHPCNQNCHCEFVKFSPVCHQPTNTTFISPCLAGCTGFDYKDGMVKSYSNCSCIPSANETMSLNWNSGNSSSDDSQSLPWSSVVFGKCPVDCSKQFFMFLAITCLNKFVGATSRASNFLISVRSVREQDKSVAIGFGMTLYSLFAFIPSPIMFGALVDKTCLVWGKTCGRKGNCWLYNNRQLKNIIVYTATALVSIGLLFDLGVWFYSKELKIFDEEPEKEPEKKEKKSSIIKK</sequence>
<dbReference type="Proteomes" id="UP001152759">
    <property type="component" value="Chromosome 5"/>
</dbReference>
<feature type="transmembrane region" description="Helical" evidence="2">
    <location>
        <begin position="128"/>
        <end position="150"/>
    </location>
</feature>
<protein>
    <recommendedName>
        <fullName evidence="2">Solute carrier organic anion transporter family member</fullName>
    </recommendedName>
</protein>
<feature type="compositionally biased region" description="Polar residues" evidence="3">
    <location>
        <begin position="1"/>
        <end position="13"/>
    </location>
</feature>
<reference evidence="4" key="1">
    <citation type="submission" date="2021-12" db="EMBL/GenBank/DDBJ databases">
        <authorList>
            <person name="King R."/>
        </authorList>
    </citation>
    <scope>NUCLEOTIDE SEQUENCE</scope>
</reference>
<proteinExistence type="inferred from homology"/>
<dbReference type="KEGG" id="btab:109037422"/>
<evidence type="ECO:0000313" key="5">
    <source>
        <dbReference type="Proteomes" id="UP001152759"/>
    </source>
</evidence>
<feature type="transmembrane region" description="Helical" evidence="2">
    <location>
        <begin position="100"/>
        <end position="121"/>
    </location>
</feature>
<keyword evidence="2" id="KW-0812">Transmembrane</keyword>
<dbReference type="GO" id="GO:0015347">
    <property type="term" value="F:sodium-independent organic anion transmembrane transporter activity"/>
    <property type="evidence" value="ECO:0007669"/>
    <property type="project" value="TreeGrafter"/>
</dbReference>
<dbReference type="InterPro" id="IPR004156">
    <property type="entry name" value="OATP"/>
</dbReference>
<dbReference type="InterPro" id="IPR036259">
    <property type="entry name" value="MFS_trans_sf"/>
</dbReference>
<dbReference type="PANTHER" id="PTHR11388:SF76">
    <property type="entry name" value="SOLUTE CARRIER ORGANIC ANION TRANSPORTER FAMILY MEMBER"/>
    <property type="match status" value="1"/>
</dbReference>
<dbReference type="Gene3D" id="1.20.1250.20">
    <property type="entry name" value="MFS general substrate transporter like domains"/>
    <property type="match status" value="1"/>
</dbReference>
<feature type="transmembrane region" description="Helical" evidence="2">
    <location>
        <begin position="649"/>
        <end position="671"/>
    </location>
</feature>
<evidence type="ECO:0000256" key="1">
    <source>
        <dbReference type="ARBA" id="ARBA00023157"/>
    </source>
</evidence>
<dbReference type="PANTHER" id="PTHR11388">
    <property type="entry name" value="ORGANIC ANION TRANSPORTER"/>
    <property type="match status" value="1"/>
</dbReference>
<feature type="region of interest" description="Disordered" evidence="3">
    <location>
        <begin position="1"/>
        <end position="33"/>
    </location>
</feature>
<evidence type="ECO:0000256" key="2">
    <source>
        <dbReference type="RuleBase" id="RU362056"/>
    </source>
</evidence>
<evidence type="ECO:0000256" key="3">
    <source>
        <dbReference type="SAM" id="MobiDB-lite"/>
    </source>
</evidence>
<feature type="transmembrane region" description="Helical" evidence="2">
    <location>
        <begin position="61"/>
        <end position="80"/>
    </location>
</feature>
<gene>
    <name evidence="4" type="ORF">BEMITA_LOCUS9010</name>
</gene>
<comment type="subcellular location">
    <subcellularLocation>
        <location evidence="2">Cell membrane</location>
        <topology evidence="2">Multi-pass membrane protein</topology>
    </subcellularLocation>
</comment>
<dbReference type="GO" id="GO:0043252">
    <property type="term" value="P:sodium-independent organic anion transport"/>
    <property type="evidence" value="ECO:0007669"/>
    <property type="project" value="TreeGrafter"/>
</dbReference>
<dbReference type="AlphaFoldDB" id="A0A9P0AF56"/>
<dbReference type="CDD" id="cd17336">
    <property type="entry name" value="MFS_SLCO_OATP"/>
    <property type="match status" value="1"/>
</dbReference>
<dbReference type="NCBIfam" id="TIGR00805">
    <property type="entry name" value="oat"/>
    <property type="match status" value="1"/>
</dbReference>
<dbReference type="GO" id="GO:0016323">
    <property type="term" value="C:basolateral plasma membrane"/>
    <property type="evidence" value="ECO:0007669"/>
    <property type="project" value="TreeGrafter"/>
</dbReference>
<organism evidence="4 5">
    <name type="scientific">Bemisia tabaci</name>
    <name type="common">Sweetpotato whitefly</name>
    <name type="synonym">Aleurodes tabaci</name>
    <dbReference type="NCBI Taxonomy" id="7038"/>
    <lineage>
        <taxon>Eukaryota</taxon>
        <taxon>Metazoa</taxon>
        <taxon>Ecdysozoa</taxon>
        <taxon>Arthropoda</taxon>
        <taxon>Hexapoda</taxon>
        <taxon>Insecta</taxon>
        <taxon>Pterygota</taxon>
        <taxon>Neoptera</taxon>
        <taxon>Paraneoptera</taxon>
        <taxon>Hemiptera</taxon>
        <taxon>Sternorrhyncha</taxon>
        <taxon>Aleyrodoidea</taxon>
        <taxon>Aleyrodidae</taxon>
        <taxon>Aleyrodinae</taxon>
        <taxon>Bemisia</taxon>
    </lineage>
</organism>
<feature type="transmembrane region" description="Helical" evidence="2">
    <location>
        <begin position="353"/>
        <end position="375"/>
    </location>
</feature>
<dbReference type="SUPFAM" id="SSF103473">
    <property type="entry name" value="MFS general substrate transporter"/>
    <property type="match status" value="1"/>
</dbReference>